<dbReference type="HOGENOM" id="CLU_2767502_0_0_5"/>
<accession>J0ZPH9</accession>
<name>J0ZPH9_9HYPH</name>
<dbReference type="EMBL" id="AIMB01000007">
    <property type="protein sequence ID" value="EJF90483.1"/>
    <property type="molecule type" value="Genomic_DNA"/>
</dbReference>
<proteinExistence type="predicted"/>
<sequence>MMDLAYQQGLNENQTVFKMIKNRKDIFKNYQENGVKHTFHLKEHSDKGMAITNLSILNYSPLTFGKKWI</sequence>
<organism evidence="1 2">
    <name type="scientific">Bartonella tamiae Th239</name>
    <dbReference type="NCBI Taxonomy" id="1094558"/>
    <lineage>
        <taxon>Bacteria</taxon>
        <taxon>Pseudomonadati</taxon>
        <taxon>Pseudomonadota</taxon>
        <taxon>Alphaproteobacteria</taxon>
        <taxon>Hyphomicrobiales</taxon>
        <taxon>Bartonellaceae</taxon>
        <taxon>Bartonella</taxon>
    </lineage>
</organism>
<keyword evidence="2" id="KW-1185">Reference proteome</keyword>
<gene>
    <name evidence="1" type="ORF">ME5_00884</name>
</gene>
<protein>
    <submittedName>
        <fullName evidence="1">Uncharacterized protein</fullName>
    </submittedName>
</protein>
<dbReference type="PATRIC" id="fig|1094558.3.peg.970"/>
<reference evidence="1 2" key="1">
    <citation type="submission" date="2012-03" db="EMBL/GenBank/DDBJ databases">
        <title>The Genome Sequence of Bartonella tamiae Th239.</title>
        <authorList>
            <consortium name="The Broad Institute Genome Sequencing Platform"/>
            <consortium name="The Broad Institute Genome Sequencing Center for Infectious Disease"/>
            <person name="Feldgarden M."/>
            <person name="Kirby J."/>
            <person name="Kosoy M."/>
            <person name="Birtles R."/>
            <person name="Probert W.S."/>
            <person name="Chiaraviglio L."/>
            <person name="Young S.K."/>
            <person name="Zeng Q."/>
            <person name="Gargeya S."/>
            <person name="Fitzgerald M."/>
            <person name="Haas B."/>
            <person name="Abouelleil A."/>
            <person name="Alvarado L."/>
            <person name="Arachchi H.M."/>
            <person name="Berlin A."/>
            <person name="Chapman S.B."/>
            <person name="Gearin G."/>
            <person name="Goldberg J."/>
            <person name="Griggs A."/>
            <person name="Gujja S."/>
            <person name="Hansen M."/>
            <person name="Heiman D."/>
            <person name="Howarth C."/>
            <person name="Larimer J."/>
            <person name="Lui A."/>
            <person name="MacDonald P.J.P."/>
            <person name="McCowen C."/>
            <person name="Montmayeur A."/>
            <person name="Murphy C."/>
            <person name="Neiman D."/>
            <person name="Pearson M."/>
            <person name="Priest M."/>
            <person name="Roberts A."/>
            <person name="Saif S."/>
            <person name="Shea T."/>
            <person name="Sisk P."/>
            <person name="Stolte C."/>
            <person name="Sykes S."/>
            <person name="Wortman J."/>
            <person name="Nusbaum C."/>
            <person name="Birren B."/>
        </authorList>
    </citation>
    <scope>NUCLEOTIDE SEQUENCE [LARGE SCALE GENOMIC DNA]</scope>
    <source>
        <strain evidence="1 2">Th239</strain>
    </source>
</reference>
<evidence type="ECO:0000313" key="1">
    <source>
        <dbReference type="EMBL" id="EJF90483.1"/>
    </source>
</evidence>
<dbReference type="Proteomes" id="UP000008952">
    <property type="component" value="Unassembled WGS sequence"/>
</dbReference>
<comment type="caution">
    <text evidence="1">The sequence shown here is derived from an EMBL/GenBank/DDBJ whole genome shotgun (WGS) entry which is preliminary data.</text>
</comment>
<dbReference type="AlphaFoldDB" id="J0ZPH9"/>
<evidence type="ECO:0000313" key="2">
    <source>
        <dbReference type="Proteomes" id="UP000008952"/>
    </source>
</evidence>